<dbReference type="PROSITE" id="PS50011">
    <property type="entry name" value="PROTEIN_KINASE_DOM"/>
    <property type="match status" value="1"/>
</dbReference>
<dbReference type="EMBL" id="VWPU01022430">
    <property type="protein sequence ID" value="NXY65976.1"/>
    <property type="molecule type" value="Genomic_DNA"/>
</dbReference>
<evidence type="ECO:0000259" key="1">
    <source>
        <dbReference type="PROSITE" id="PS50011"/>
    </source>
</evidence>
<dbReference type="GO" id="GO:0004672">
    <property type="term" value="F:protein kinase activity"/>
    <property type="evidence" value="ECO:0007669"/>
    <property type="project" value="InterPro"/>
</dbReference>
<reference evidence="2 3" key="1">
    <citation type="submission" date="2019-09" db="EMBL/GenBank/DDBJ databases">
        <title>Bird 10,000 Genomes (B10K) Project - Family phase.</title>
        <authorList>
            <person name="Zhang G."/>
        </authorList>
    </citation>
    <scope>NUCLEOTIDE SEQUENCE [LARGE SCALE GENOMIC DNA]</scope>
    <source>
        <strain evidence="2">B10K-OTA-212792</strain>
        <tissue evidence="2">Blood</tissue>
    </source>
</reference>
<proteinExistence type="predicted"/>
<gene>
    <name evidence="2" type="primary">Pak3_4</name>
    <name evidence="2" type="ORF">CALWIL_R15846</name>
</gene>
<evidence type="ECO:0000313" key="2">
    <source>
        <dbReference type="EMBL" id="NXY65976.1"/>
    </source>
</evidence>
<feature type="non-terminal residue" evidence="2">
    <location>
        <position position="1"/>
    </location>
</feature>
<comment type="caution">
    <text evidence="2">The sequence shown here is derived from an EMBL/GenBank/DDBJ whole genome shotgun (WGS) entry which is preliminary data.</text>
</comment>
<evidence type="ECO:0000313" key="3">
    <source>
        <dbReference type="Proteomes" id="UP000576729"/>
    </source>
</evidence>
<sequence>FGAVYKALDASTGQRVAIKKMTHREDMSEELAVNEILVMRDYRNPDTVTYL</sequence>
<dbReference type="Proteomes" id="UP000576729">
    <property type="component" value="Unassembled WGS sequence"/>
</dbReference>
<feature type="domain" description="Protein kinase" evidence="1">
    <location>
        <begin position="1"/>
        <end position="51"/>
    </location>
</feature>
<accession>A0A7L4LKT5</accession>
<dbReference type="InterPro" id="IPR011009">
    <property type="entry name" value="Kinase-like_dom_sf"/>
</dbReference>
<dbReference type="Gene3D" id="3.30.200.20">
    <property type="entry name" value="Phosphorylase Kinase, domain 1"/>
    <property type="match status" value="1"/>
</dbReference>
<dbReference type="GO" id="GO:0005524">
    <property type="term" value="F:ATP binding"/>
    <property type="evidence" value="ECO:0007669"/>
    <property type="project" value="InterPro"/>
</dbReference>
<keyword evidence="3" id="KW-1185">Reference proteome</keyword>
<organism evidence="2 3">
    <name type="scientific">Callaeas wilsoni</name>
    <name type="common">North Island kokako</name>
    <dbReference type="NCBI Taxonomy" id="1347786"/>
    <lineage>
        <taxon>Eukaryota</taxon>
        <taxon>Metazoa</taxon>
        <taxon>Chordata</taxon>
        <taxon>Craniata</taxon>
        <taxon>Vertebrata</taxon>
        <taxon>Euteleostomi</taxon>
        <taxon>Archelosauria</taxon>
        <taxon>Archosauria</taxon>
        <taxon>Dinosauria</taxon>
        <taxon>Saurischia</taxon>
        <taxon>Theropoda</taxon>
        <taxon>Coelurosauria</taxon>
        <taxon>Aves</taxon>
        <taxon>Neognathae</taxon>
        <taxon>Neoaves</taxon>
        <taxon>Telluraves</taxon>
        <taxon>Australaves</taxon>
        <taxon>Passeriformes</taxon>
        <taxon>Corvoidea</taxon>
        <taxon>Callaeidae</taxon>
        <taxon>Callaeas</taxon>
    </lineage>
</organism>
<keyword evidence="2" id="KW-0418">Kinase</keyword>
<name>A0A7L4LKT5_9CORV</name>
<feature type="non-terminal residue" evidence="2">
    <location>
        <position position="51"/>
    </location>
</feature>
<protein>
    <submittedName>
        <fullName evidence="2">PAK3 kinase</fullName>
    </submittedName>
</protein>
<dbReference type="InterPro" id="IPR000719">
    <property type="entry name" value="Prot_kinase_dom"/>
</dbReference>
<dbReference type="AlphaFoldDB" id="A0A7L4LKT5"/>
<keyword evidence="2" id="KW-0808">Transferase</keyword>
<dbReference type="SUPFAM" id="SSF56112">
    <property type="entry name" value="Protein kinase-like (PK-like)"/>
    <property type="match status" value="1"/>
</dbReference>